<dbReference type="PANTHER" id="PTHR43046:SF14">
    <property type="entry name" value="MUTT_NUDIX FAMILY PROTEIN"/>
    <property type="match status" value="1"/>
</dbReference>
<comment type="caution">
    <text evidence="5">The sequence shown here is derived from an EMBL/GenBank/DDBJ whole genome shotgun (WGS) entry which is preliminary data.</text>
</comment>
<evidence type="ECO:0000259" key="4">
    <source>
        <dbReference type="PROSITE" id="PS51462"/>
    </source>
</evidence>
<dbReference type="InterPro" id="IPR020084">
    <property type="entry name" value="NUDIX_hydrolase_CS"/>
</dbReference>
<dbReference type="PANTHER" id="PTHR43046">
    <property type="entry name" value="GDP-MANNOSE MANNOSYL HYDROLASE"/>
    <property type="match status" value="1"/>
</dbReference>
<dbReference type="InterPro" id="IPR015797">
    <property type="entry name" value="NUDIX_hydrolase-like_dom_sf"/>
</dbReference>
<keyword evidence="2 3" id="KW-0378">Hydrolase</keyword>
<proteinExistence type="inferred from homology"/>
<evidence type="ECO:0000256" key="1">
    <source>
        <dbReference type="ARBA" id="ARBA00001946"/>
    </source>
</evidence>
<dbReference type="RefSeq" id="WP_169097556.1">
    <property type="nucleotide sequence ID" value="NZ_JABBVZ010000013.1"/>
</dbReference>
<dbReference type="PRINTS" id="PR00502">
    <property type="entry name" value="NUDIXFAMILY"/>
</dbReference>
<dbReference type="EMBL" id="JABBVZ010000013">
    <property type="protein sequence ID" value="NMP21810.1"/>
    <property type="molecule type" value="Genomic_DNA"/>
</dbReference>
<gene>
    <name evidence="5" type="ORF">HIJ39_05520</name>
</gene>
<protein>
    <submittedName>
        <fullName evidence="5">NUDIX domain-containing protein</fullName>
    </submittedName>
</protein>
<accession>A0A7Y0L3M9</accession>
<dbReference type="PROSITE" id="PS51462">
    <property type="entry name" value="NUDIX"/>
    <property type="match status" value="1"/>
</dbReference>
<dbReference type="SUPFAM" id="SSF55811">
    <property type="entry name" value="Nudix"/>
    <property type="match status" value="1"/>
</dbReference>
<comment type="cofactor">
    <cofactor evidence="1">
        <name>Mg(2+)</name>
        <dbReference type="ChEBI" id="CHEBI:18420"/>
    </cofactor>
</comment>
<dbReference type="InterPro" id="IPR020476">
    <property type="entry name" value="Nudix_hydrolase"/>
</dbReference>
<evidence type="ECO:0000256" key="3">
    <source>
        <dbReference type="RuleBase" id="RU003476"/>
    </source>
</evidence>
<keyword evidence="6" id="KW-1185">Reference proteome</keyword>
<dbReference type="Gene3D" id="3.90.79.10">
    <property type="entry name" value="Nucleoside Triphosphate Pyrophosphohydrolase"/>
    <property type="match status" value="1"/>
</dbReference>
<dbReference type="PROSITE" id="PS00893">
    <property type="entry name" value="NUDIX_BOX"/>
    <property type="match status" value="1"/>
</dbReference>
<dbReference type="GO" id="GO:0016787">
    <property type="term" value="F:hydrolase activity"/>
    <property type="evidence" value="ECO:0007669"/>
    <property type="project" value="UniProtKB-KW"/>
</dbReference>
<feature type="domain" description="Nudix hydrolase" evidence="4">
    <location>
        <begin position="4"/>
        <end position="136"/>
    </location>
</feature>
<sequence>MAKNPKIGVAGIIVNDRRVVLGRRGHDPGYGLWAFPGGHVEFGERLEDALCREVQEETDLLIIPSRPIYIAQLLGSDYHFVLIDFLVTDFSGVLRAGSDLDEVRWVEEKEAAALPLADGMAACLADRGVREILGWM</sequence>
<organism evidence="5 6">
    <name type="scientific">Sulfobacillus harzensis</name>
    <dbReference type="NCBI Taxonomy" id="2729629"/>
    <lineage>
        <taxon>Bacteria</taxon>
        <taxon>Bacillati</taxon>
        <taxon>Bacillota</taxon>
        <taxon>Clostridia</taxon>
        <taxon>Eubacteriales</taxon>
        <taxon>Clostridiales Family XVII. Incertae Sedis</taxon>
        <taxon>Sulfobacillus</taxon>
    </lineage>
</organism>
<dbReference type="Pfam" id="PF00293">
    <property type="entry name" value="NUDIX"/>
    <property type="match status" value="1"/>
</dbReference>
<comment type="similarity">
    <text evidence="3">Belongs to the Nudix hydrolase family.</text>
</comment>
<dbReference type="InterPro" id="IPR000086">
    <property type="entry name" value="NUDIX_hydrolase_dom"/>
</dbReference>
<evidence type="ECO:0000313" key="5">
    <source>
        <dbReference type="EMBL" id="NMP21810.1"/>
    </source>
</evidence>
<dbReference type="AlphaFoldDB" id="A0A7Y0L3M9"/>
<dbReference type="CDD" id="cd04673">
    <property type="entry name" value="NUDIX_ADPRase"/>
    <property type="match status" value="1"/>
</dbReference>
<name>A0A7Y0L3M9_9FIRM</name>
<evidence type="ECO:0000313" key="6">
    <source>
        <dbReference type="Proteomes" id="UP000533476"/>
    </source>
</evidence>
<dbReference type="Proteomes" id="UP000533476">
    <property type="component" value="Unassembled WGS sequence"/>
</dbReference>
<reference evidence="5 6" key="1">
    <citation type="submission" date="2020-04" db="EMBL/GenBank/DDBJ databases">
        <authorList>
            <person name="Zhang R."/>
            <person name="Schippers A."/>
        </authorList>
    </citation>
    <scope>NUCLEOTIDE SEQUENCE [LARGE SCALE GENOMIC DNA]</scope>
    <source>
        <strain evidence="5 6">DSM 109850</strain>
    </source>
</reference>
<evidence type="ECO:0000256" key="2">
    <source>
        <dbReference type="ARBA" id="ARBA00022801"/>
    </source>
</evidence>